<organism evidence="1">
    <name type="scientific">Tanacetum cinerariifolium</name>
    <name type="common">Dalmatian daisy</name>
    <name type="synonym">Chrysanthemum cinerariifolium</name>
    <dbReference type="NCBI Taxonomy" id="118510"/>
    <lineage>
        <taxon>Eukaryota</taxon>
        <taxon>Viridiplantae</taxon>
        <taxon>Streptophyta</taxon>
        <taxon>Embryophyta</taxon>
        <taxon>Tracheophyta</taxon>
        <taxon>Spermatophyta</taxon>
        <taxon>Magnoliopsida</taxon>
        <taxon>eudicotyledons</taxon>
        <taxon>Gunneridae</taxon>
        <taxon>Pentapetalae</taxon>
        <taxon>asterids</taxon>
        <taxon>campanulids</taxon>
        <taxon>Asterales</taxon>
        <taxon>Asteraceae</taxon>
        <taxon>Asteroideae</taxon>
        <taxon>Anthemideae</taxon>
        <taxon>Anthemidinae</taxon>
        <taxon>Tanacetum</taxon>
    </lineage>
</organism>
<protein>
    <submittedName>
        <fullName evidence="1">Uncharacterized protein</fullName>
    </submittedName>
</protein>
<gene>
    <name evidence="1" type="ORF">Tci_016432</name>
</gene>
<comment type="caution">
    <text evidence="1">The sequence shown here is derived from an EMBL/GenBank/DDBJ whole genome shotgun (WGS) entry which is preliminary data.</text>
</comment>
<evidence type="ECO:0000313" key="1">
    <source>
        <dbReference type="EMBL" id="GEU44454.1"/>
    </source>
</evidence>
<dbReference type="EMBL" id="BKCJ010001848">
    <property type="protein sequence ID" value="GEU44454.1"/>
    <property type="molecule type" value="Genomic_DNA"/>
</dbReference>
<sequence>MGTDIDPIEGAVKGVRLANHLDAQQHFPEHLLNQDSFLGHIDRLEEDNVFEIVHVKVVDELLQYSVYNSQHQVWASQELMEVPLNVFEGGDQKNAITIIENGFRYVLFFREEVNTNSENNGLKKYLLKKQNTNSENYGL</sequence>
<name>A0A6L2K9A2_TANCI</name>
<reference evidence="1" key="1">
    <citation type="journal article" date="2019" name="Sci. Rep.">
        <title>Draft genome of Tanacetum cinerariifolium, the natural source of mosquito coil.</title>
        <authorList>
            <person name="Yamashiro T."/>
            <person name="Shiraishi A."/>
            <person name="Satake H."/>
            <person name="Nakayama K."/>
        </authorList>
    </citation>
    <scope>NUCLEOTIDE SEQUENCE</scope>
</reference>
<proteinExistence type="predicted"/>
<accession>A0A6L2K9A2</accession>
<dbReference type="AlphaFoldDB" id="A0A6L2K9A2"/>